<dbReference type="InterPro" id="IPR045255">
    <property type="entry name" value="RanBP1-like"/>
</dbReference>
<dbReference type="GO" id="GO:0005643">
    <property type="term" value="C:nuclear pore"/>
    <property type="evidence" value="ECO:0007669"/>
    <property type="project" value="TreeGrafter"/>
</dbReference>
<dbReference type="SUPFAM" id="SSF50729">
    <property type="entry name" value="PH domain-like"/>
    <property type="match status" value="1"/>
</dbReference>
<sequence length="350" mass="39713">MATKIGDAVPKCSSYDVQKEDKEIDNVCATKVQQAGECCDTGYNTNSEAKENACCSEREIEAELKALGLKDDEKAEKSLDENKFVFHYDPKAAFNAAEENKENEEESDADEEEEESACTVQPVCPLPELIKVVTGEEDEEVLFQERCKLYRFDRESREVQERGLGEMKVLKNPKSGRMRCVMRREQILNLCANFPIVAQMEIKPKAGTDETALFFCQDFSECDDGEGQTFYTRFRTGSTRERFINLFREGVAAFHIAFADAWTGLSGWLSMTSYSNYVPFFEELVITMSIVTSASPCVTLYYVRPYRHRLQKMLRCKSRAEKFQVNTEASAHVTETGAGSQNTRNVDELV</sequence>
<accession>A0AA36CYZ3</accession>
<proteinExistence type="predicted"/>
<feature type="non-terminal residue" evidence="4">
    <location>
        <position position="350"/>
    </location>
</feature>
<dbReference type="GO" id="GO:0005096">
    <property type="term" value="F:GTPase activator activity"/>
    <property type="evidence" value="ECO:0007669"/>
    <property type="project" value="TreeGrafter"/>
</dbReference>
<reference evidence="4" key="1">
    <citation type="submission" date="2023-06" db="EMBL/GenBank/DDBJ databases">
        <authorList>
            <person name="Delattre M."/>
        </authorList>
    </citation>
    <scope>NUCLEOTIDE SEQUENCE</scope>
    <source>
        <strain evidence="4">AF72</strain>
    </source>
</reference>
<dbReference type="PROSITE" id="PS50196">
    <property type="entry name" value="RANBD1"/>
    <property type="match status" value="1"/>
</dbReference>
<keyword evidence="2" id="KW-0472">Membrane</keyword>
<dbReference type="GO" id="GO:0005737">
    <property type="term" value="C:cytoplasm"/>
    <property type="evidence" value="ECO:0007669"/>
    <property type="project" value="TreeGrafter"/>
</dbReference>
<evidence type="ECO:0000259" key="3">
    <source>
        <dbReference type="PROSITE" id="PS50196"/>
    </source>
</evidence>
<feature type="compositionally biased region" description="Acidic residues" evidence="1">
    <location>
        <begin position="101"/>
        <end position="116"/>
    </location>
</feature>
<keyword evidence="2" id="KW-1133">Transmembrane helix</keyword>
<dbReference type="Proteomes" id="UP001177023">
    <property type="component" value="Unassembled WGS sequence"/>
</dbReference>
<feature type="region of interest" description="Disordered" evidence="1">
    <location>
        <begin position="95"/>
        <end position="119"/>
    </location>
</feature>
<dbReference type="PANTHER" id="PTHR23138">
    <property type="entry name" value="RAN BINDING PROTEIN"/>
    <property type="match status" value="1"/>
</dbReference>
<keyword evidence="2" id="KW-0812">Transmembrane</keyword>
<gene>
    <name evidence="4" type="ORF">MSPICULIGERA_LOCUS15203</name>
</gene>
<dbReference type="InterPro" id="IPR000156">
    <property type="entry name" value="Ran_bind_dom"/>
</dbReference>
<feature type="domain" description="RanBD1" evidence="3">
    <location>
        <begin position="119"/>
        <end position="249"/>
    </location>
</feature>
<protein>
    <recommendedName>
        <fullName evidence="3">RanBD1 domain-containing protein</fullName>
    </recommendedName>
</protein>
<organism evidence="4 5">
    <name type="scientific">Mesorhabditis spiculigera</name>
    <dbReference type="NCBI Taxonomy" id="96644"/>
    <lineage>
        <taxon>Eukaryota</taxon>
        <taxon>Metazoa</taxon>
        <taxon>Ecdysozoa</taxon>
        <taxon>Nematoda</taxon>
        <taxon>Chromadorea</taxon>
        <taxon>Rhabditida</taxon>
        <taxon>Rhabditina</taxon>
        <taxon>Rhabditomorpha</taxon>
        <taxon>Rhabditoidea</taxon>
        <taxon>Rhabditidae</taxon>
        <taxon>Mesorhabditinae</taxon>
        <taxon>Mesorhabditis</taxon>
    </lineage>
</organism>
<comment type="caution">
    <text evidence="4">The sequence shown here is derived from an EMBL/GenBank/DDBJ whole genome shotgun (WGS) entry which is preliminary data.</text>
</comment>
<dbReference type="AlphaFoldDB" id="A0AA36CYZ3"/>
<dbReference type="Gene3D" id="2.30.29.30">
    <property type="entry name" value="Pleckstrin-homology domain (PH domain)/Phosphotyrosine-binding domain (PTB)"/>
    <property type="match status" value="1"/>
</dbReference>
<feature type="transmembrane region" description="Helical" evidence="2">
    <location>
        <begin position="243"/>
        <end position="264"/>
    </location>
</feature>
<keyword evidence="5" id="KW-1185">Reference proteome</keyword>
<dbReference type="EMBL" id="CATQJA010002647">
    <property type="protein sequence ID" value="CAJ0576922.1"/>
    <property type="molecule type" value="Genomic_DNA"/>
</dbReference>
<dbReference type="Pfam" id="PF00638">
    <property type="entry name" value="Ran_BP1"/>
    <property type="match status" value="1"/>
</dbReference>
<evidence type="ECO:0000313" key="4">
    <source>
        <dbReference type="EMBL" id="CAJ0576922.1"/>
    </source>
</evidence>
<dbReference type="InterPro" id="IPR011993">
    <property type="entry name" value="PH-like_dom_sf"/>
</dbReference>
<name>A0AA36CYZ3_9BILA</name>
<dbReference type="PANTHER" id="PTHR23138:SF179">
    <property type="entry name" value="NUCLEAR PORE COMPLEX PROTEIN"/>
    <property type="match status" value="1"/>
</dbReference>
<dbReference type="SMART" id="SM00160">
    <property type="entry name" value="RanBD"/>
    <property type="match status" value="1"/>
</dbReference>
<evidence type="ECO:0000256" key="2">
    <source>
        <dbReference type="SAM" id="Phobius"/>
    </source>
</evidence>
<feature type="transmembrane region" description="Helical" evidence="2">
    <location>
        <begin position="284"/>
        <end position="303"/>
    </location>
</feature>
<dbReference type="CDD" id="cd00835">
    <property type="entry name" value="RanBD_family"/>
    <property type="match status" value="1"/>
</dbReference>
<evidence type="ECO:0000313" key="5">
    <source>
        <dbReference type="Proteomes" id="UP001177023"/>
    </source>
</evidence>
<evidence type="ECO:0000256" key="1">
    <source>
        <dbReference type="SAM" id="MobiDB-lite"/>
    </source>
</evidence>